<accession>B1X306</accession>
<dbReference type="Proteomes" id="UP000001203">
    <property type="component" value="Chromosome linear"/>
</dbReference>
<organism evidence="1 2">
    <name type="scientific">Crocosphaera subtropica (strain ATCC 51142 / BH68)</name>
    <name type="common">Cyanothece sp. (strain ATCC 51142)</name>
    <dbReference type="NCBI Taxonomy" id="43989"/>
    <lineage>
        <taxon>Bacteria</taxon>
        <taxon>Bacillati</taxon>
        <taxon>Cyanobacteriota</taxon>
        <taxon>Cyanophyceae</taxon>
        <taxon>Oscillatoriophycideae</taxon>
        <taxon>Chroococcales</taxon>
        <taxon>Aphanothecaceae</taxon>
        <taxon>Crocosphaera</taxon>
        <taxon>Crocosphaera subtropica</taxon>
    </lineage>
</organism>
<keyword evidence="2" id="KW-1185">Reference proteome</keyword>
<proteinExistence type="predicted"/>
<gene>
    <name evidence="1" type="ordered locus">cce_5171</name>
</gene>
<dbReference type="KEGG" id="cyt:cce_5171"/>
<dbReference type="EMBL" id="CP000807">
    <property type="protein sequence ID" value="ACB54517.1"/>
    <property type="molecule type" value="Genomic_DNA"/>
</dbReference>
<dbReference type="AlphaFoldDB" id="B1X306"/>
<protein>
    <submittedName>
        <fullName evidence="1">Uncharacterized protein</fullName>
    </submittedName>
</protein>
<name>B1X306_CROS5</name>
<evidence type="ECO:0000313" key="1">
    <source>
        <dbReference type="EMBL" id="ACB54517.1"/>
    </source>
</evidence>
<dbReference type="HOGENOM" id="CLU_1934544_0_0_3"/>
<reference evidence="1 2" key="1">
    <citation type="journal article" date="2008" name="Proc. Natl. Acad. Sci. U.S.A.">
        <title>The genome of Cyanothece 51142, a unicellular diazotrophic cyanobacterium important in the marine nitrogen cycle.</title>
        <authorList>
            <person name="Welsh E.A."/>
            <person name="Liberton M."/>
            <person name="Stoeckel J."/>
            <person name="Loh T."/>
            <person name="Elvitigala T."/>
            <person name="Wang C."/>
            <person name="Wollam A."/>
            <person name="Fulton R.S."/>
            <person name="Clifton S.W."/>
            <person name="Jacobs J.M."/>
            <person name="Aurora R."/>
            <person name="Ghosh B.K."/>
            <person name="Sherman L.A."/>
            <person name="Smith R.D."/>
            <person name="Wilson R.K."/>
            <person name="Pakrasi H.B."/>
        </authorList>
    </citation>
    <scope>NUCLEOTIDE SEQUENCE [LARGE SCALE GENOMIC DNA]</scope>
    <source>
        <strain evidence="2">ATCC 51142 / BH68</strain>
    </source>
</reference>
<sequence>MDSKLTLGKNEIKLLRIMNHDTSLKEIIDDFEIKSLLSDLIHLIETPVSIEDVNGHLLLGEFIINSTAEYLIIADQQPIGSMKGDSSTQIIARLLSYLANQENLVFFDDLTTIPNRRYFNRYYQHNLFKG</sequence>
<evidence type="ECO:0000313" key="2">
    <source>
        <dbReference type="Proteomes" id="UP000001203"/>
    </source>
</evidence>